<dbReference type="Gene3D" id="2.120.10.30">
    <property type="entry name" value="TolB, C-terminal domain"/>
    <property type="match status" value="1"/>
</dbReference>
<evidence type="ECO:0000313" key="2">
    <source>
        <dbReference type="Proteomes" id="UP000190852"/>
    </source>
</evidence>
<dbReference type="PROSITE" id="PS51257">
    <property type="entry name" value="PROKAR_LIPOPROTEIN"/>
    <property type="match status" value="1"/>
</dbReference>
<dbReference type="AlphaFoldDB" id="A0A1T5EZD0"/>
<proteinExistence type="predicted"/>
<reference evidence="2" key="1">
    <citation type="submission" date="2017-02" db="EMBL/GenBank/DDBJ databases">
        <authorList>
            <person name="Varghese N."/>
            <person name="Submissions S."/>
        </authorList>
    </citation>
    <scope>NUCLEOTIDE SEQUENCE [LARGE SCALE GENOMIC DNA]</scope>
    <source>
        <strain evidence="2">DSM 24967</strain>
    </source>
</reference>
<dbReference type="InterPro" id="IPR011042">
    <property type="entry name" value="6-blade_b-propeller_TolB-like"/>
</dbReference>
<evidence type="ECO:0008006" key="3">
    <source>
        <dbReference type="Google" id="ProtNLM"/>
    </source>
</evidence>
<protein>
    <recommendedName>
        <fullName evidence="3">6-bladed beta-propeller protein</fullName>
    </recommendedName>
</protein>
<sequence length="416" mass="47585">MKNQILVFMIAGSLLGCSSKSNQTDTAKNVTQNEPVEFYSIDVRNSIKNPEEVVTPFSDFVENIEYVPLQTTSLSLINEGRHGIISDISQKLIIADMNVFDRNTGQFLFKLGTRGQGPEEYTYVVDVEIDDERKEIYVLNAEPSKILTYSFDNKYKYTVSALGSESFHAMGNGNLLLSRSGSIKNSYYDYCVVNVDSKETVYKHISSIVKKAGDFSKCKGIMKAGSVDEPYFIVTGNNQFWKYNEKWCYYEYLSDSLFVLNNRFEPIPRGYLDMEGLKITEEQWKVGFFKRNFFTWIIKSISETKENITIDLLASNIVQKKFDNYLITYSKSDKKTKSILNPVFEDDLAKGVAKSFLLKISNENSKYYFISPDEMKDEIGKKGVEAFSTGKAKEFKEIANRLKEDDNNVTCILKLK</sequence>
<keyword evidence="2" id="KW-1185">Reference proteome</keyword>
<dbReference type="Proteomes" id="UP000190852">
    <property type="component" value="Unassembled WGS sequence"/>
</dbReference>
<dbReference type="RefSeq" id="WP_079684591.1">
    <property type="nucleotide sequence ID" value="NZ_FUYQ01000034.1"/>
</dbReference>
<evidence type="ECO:0000313" key="1">
    <source>
        <dbReference type="EMBL" id="SKB89324.1"/>
    </source>
</evidence>
<organism evidence="1 2">
    <name type="scientific">Parabacteroides chartae</name>
    <dbReference type="NCBI Taxonomy" id="1037355"/>
    <lineage>
        <taxon>Bacteria</taxon>
        <taxon>Pseudomonadati</taxon>
        <taxon>Bacteroidota</taxon>
        <taxon>Bacteroidia</taxon>
        <taxon>Bacteroidales</taxon>
        <taxon>Tannerellaceae</taxon>
        <taxon>Parabacteroides</taxon>
    </lineage>
</organism>
<gene>
    <name evidence="1" type="ORF">SAMN05660349_03229</name>
</gene>
<dbReference type="EMBL" id="FUYQ01000034">
    <property type="protein sequence ID" value="SKB89324.1"/>
    <property type="molecule type" value="Genomic_DNA"/>
</dbReference>
<accession>A0A1T5EZD0</accession>
<name>A0A1T5EZD0_9BACT</name>
<dbReference type="Pfam" id="PF17170">
    <property type="entry name" value="DUF5128"/>
    <property type="match status" value="1"/>
</dbReference>